<sequence>MKIKKIPKYQITISYQLVLIISVIIISLPIFLIGGSEVFIKDMPGIEDYFFNEFQVNGVSIYKTASLSTEGVYSSIFGFSNNISGYILMCWCTGLLIALLFEPITSLAWFHPSELWGKKNLMWRSVVEFTVSIFLIVIYSISLSGGVFYRAFDEQIFKYFGKDFFNTDELQSQLQILRESINEVFNYNSFAISNAFAITFALISALTITAWWIYTYLDTKLEKRRNNKNDVLYQEKPAFEA</sequence>
<feature type="transmembrane region" description="Helical" evidence="1">
    <location>
        <begin position="83"/>
        <end position="101"/>
    </location>
</feature>
<feature type="transmembrane region" description="Helical" evidence="1">
    <location>
        <begin position="121"/>
        <end position="141"/>
    </location>
</feature>
<evidence type="ECO:0000256" key="1">
    <source>
        <dbReference type="SAM" id="Phobius"/>
    </source>
</evidence>
<gene>
    <name evidence="2" type="ORF">SALLE_v1c09140</name>
</gene>
<dbReference type="RefSeq" id="WP_115558478.1">
    <property type="nucleotide sequence ID" value="NZ_CP031376.1"/>
</dbReference>
<organism evidence="2 3">
    <name type="scientific">Spiroplasma alleghenense</name>
    <dbReference type="NCBI Taxonomy" id="216931"/>
    <lineage>
        <taxon>Bacteria</taxon>
        <taxon>Bacillati</taxon>
        <taxon>Mycoplasmatota</taxon>
        <taxon>Mollicutes</taxon>
        <taxon>Entomoplasmatales</taxon>
        <taxon>Spiroplasmataceae</taxon>
        <taxon>Spiroplasma</taxon>
    </lineage>
</organism>
<dbReference type="EMBL" id="CP031376">
    <property type="protein sequence ID" value="AXK51584.1"/>
    <property type="molecule type" value="Genomic_DNA"/>
</dbReference>
<keyword evidence="1" id="KW-1133">Transmembrane helix</keyword>
<proteinExistence type="predicted"/>
<evidence type="ECO:0000313" key="3">
    <source>
        <dbReference type="Proteomes" id="UP000254792"/>
    </source>
</evidence>
<name>A0A345Z4Q5_9MOLU</name>
<feature type="transmembrane region" description="Helical" evidence="1">
    <location>
        <begin position="12"/>
        <end position="34"/>
    </location>
</feature>
<keyword evidence="3" id="KW-1185">Reference proteome</keyword>
<dbReference type="AlphaFoldDB" id="A0A345Z4Q5"/>
<dbReference type="Proteomes" id="UP000254792">
    <property type="component" value="Chromosome"/>
</dbReference>
<protein>
    <recommendedName>
        <fullName evidence="4">Transmembrane protein</fullName>
    </recommendedName>
</protein>
<evidence type="ECO:0008006" key="4">
    <source>
        <dbReference type="Google" id="ProtNLM"/>
    </source>
</evidence>
<evidence type="ECO:0000313" key="2">
    <source>
        <dbReference type="EMBL" id="AXK51584.1"/>
    </source>
</evidence>
<reference evidence="2 3" key="1">
    <citation type="submission" date="2018-07" db="EMBL/GenBank/DDBJ databases">
        <title>Complete genome sequence of Spiroplasma alleghenense PLHS-1 (ATCC 51752).</title>
        <authorList>
            <person name="Chou L."/>
            <person name="Lee T.-Y."/>
            <person name="Tsai Y.-M."/>
            <person name="Kuo C.-H."/>
        </authorList>
    </citation>
    <scope>NUCLEOTIDE SEQUENCE [LARGE SCALE GENOMIC DNA]</scope>
    <source>
        <strain evidence="2 3">PLHS-1</strain>
    </source>
</reference>
<dbReference type="KEGG" id="salx:SALLE_v1c09140"/>
<accession>A0A345Z4Q5</accession>
<keyword evidence="1" id="KW-0812">Transmembrane</keyword>
<feature type="transmembrane region" description="Helical" evidence="1">
    <location>
        <begin position="195"/>
        <end position="217"/>
    </location>
</feature>
<keyword evidence="1" id="KW-0472">Membrane</keyword>